<dbReference type="RefSeq" id="WP_121897139.1">
    <property type="nucleotide sequence ID" value="NZ_RCNT01000002.1"/>
</dbReference>
<dbReference type="InterPro" id="IPR029058">
    <property type="entry name" value="AB_hydrolase_fold"/>
</dbReference>
<dbReference type="Gene3D" id="3.40.50.1820">
    <property type="entry name" value="alpha/beta hydrolase"/>
    <property type="match status" value="1"/>
</dbReference>
<keyword evidence="2" id="KW-1185">Reference proteome</keyword>
<keyword evidence="1" id="KW-0378">Hydrolase</keyword>
<evidence type="ECO:0000313" key="2">
    <source>
        <dbReference type="Proteomes" id="UP000281343"/>
    </source>
</evidence>
<dbReference type="Proteomes" id="UP000281343">
    <property type="component" value="Unassembled WGS sequence"/>
</dbReference>
<name>A0A3L9Y342_9RHOB</name>
<dbReference type="OrthoDB" id="7303283at2"/>
<organism evidence="1 2">
    <name type="scientific">Rhodophyticola porphyridii</name>
    <dbReference type="NCBI Taxonomy" id="1852017"/>
    <lineage>
        <taxon>Bacteria</taxon>
        <taxon>Pseudomonadati</taxon>
        <taxon>Pseudomonadota</taxon>
        <taxon>Alphaproteobacteria</taxon>
        <taxon>Rhodobacterales</taxon>
        <taxon>Roseobacteraceae</taxon>
        <taxon>Rhodophyticola</taxon>
    </lineage>
</organism>
<proteinExistence type="predicted"/>
<protein>
    <submittedName>
        <fullName evidence="1">Alpha/beta hydrolase</fullName>
    </submittedName>
</protein>
<gene>
    <name evidence="1" type="ORF">D9R08_06165</name>
</gene>
<dbReference type="AlphaFoldDB" id="A0A3L9Y342"/>
<dbReference type="EMBL" id="RCNT01000002">
    <property type="protein sequence ID" value="RMA43204.1"/>
    <property type="molecule type" value="Genomic_DNA"/>
</dbReference>
<dbReference type="Pfam" id="PF05990">
    <property type="entry name" value="DUF900"/>
    <property type="match status" value="1"/>
</dbReference>
<dbReference type="SUPFAM" id="SSF53474">
    <property type="entry name" value="alpha/beta-Hydrolases"/>
    <property type="match status" value="1"/>
</dbReference>
<comment type="caution">
    <text evidence="1">The sequence shown here is derived from an EMBL/GenBank/DDBJ whole genome shotgun (WGS) entry which is preliminary data.</text>
</comment>
<reference evidence="1 2" key="1">
    <citation type="submission" date="2018-10" db="EMBL/GenBank/DDBJ databases">
        <authorList>
            <person name="Jung H.S."/>
            <person name="Jeon C.O."/>
        </authorList>
    </citation>
    <scope>NUCLEOTIDE SEQUENCE [LARGE SCALE GENOMIC DNA]</scope>
    <source>
        <strain evidence="1 2">MA-7-27</strain>
    </source>
</reference>
<sequence>MPVLPVTARSSQIDAPERLREALDALSTGATATVMVHGYRFCPLSGPADPHRHILSPAPQSACWKAISWPRHLHLDRPGAGLGIGFGWPATGPLREVAARAVVAGHALAQTIRTLRDTRPDLQVNIIAHSLGARVALAALDDLEAHDVARMILLSGAEYRGTAARALAGRSTRVLNVTSGENALFDLLFRALLPAPRWRDRPLSAGLGHPHPRWIDLAIDAPAHRMALARLGYPIRPPATRICHWSGYLRPGLFPLYRAVFDPAHAALFDRLGAALPARPAPKKVTKIAEFANFRNLFTGAARS</sequence>
<accession>A0A3L9Y342</accession>
<evidence type="ECO:0000313" key="1">
    <source>
        <dbReference type="EMBL" id="RMA43204.1"/>
    </source>
</evidence>
<dbReference type="InterPro" id="IPR010297">
    <property type="entry name" value="DUF900_hydrolase"/>
</dbReference>
<dbReference type="GO" id="GO:0016787">
    <property type="term" value="F:hydrolase activity"/>
    <property type="evidence" value="ECO:0007669"/>
    <property type="project" value="UniProtKB-KW"/>
</dbReference>